<feature type="compositionally biased region" description="Polar residues" evidence="1">
    <location>
        <begin position="25"/>
        <end position="36"/>
    </location>
</feature>
<feature type="transmembrane region" description="Helical" evidence="2">
    <location>
        <begin position="759"/>
        <end position="781"/>
    </location>
</feature>
<keyword evidence="2" id="KW-1133">Transmembrane helix</keyword>
<keyword evidence="4" id="KW-1185">Reference proteome</keyword>
<feature type="region of interest" description="Disordered" evidence="1">
    <location>
        <begin position="1"/>
        <end position="58"/>
    </location>
</feature>
<organism evidence="3 4">
    <name type="scientific">Colletotrichum sojae</name>
    <dbReference type="NCBI Taxonomy" id="2175907"/>
    <lineage>
        <taxon>Eukaryota</taxon>
        <taxon>Fungi</taxon>
        <taxon>Dikarya</taxon>
        <taxon>Ascomycota</taxon>
        <taxon>Pezizomycotina</taxon>
        <taxon>Sordariomycetes</taxon>
        <taxon>Hypocreomycetidae</taxon>
        <taxon>Glomerellales</taxon>
        <taxon>Glomerellaceae</taxon>
        <taxon>Colletotrichum</taxon>
        <taxon>Colletotrichum orchidearum species complex</taxon>
    </lineage>
</organism>
<evidence type="ECO:0000256" key="2">
    <source>
        <dbReference type="SAM" id="Phobius"/>
    </source>
</evidence>
<dbReference type="Proteomes" id="UP000652219">
    <property type="component" value="Unassembled WGS sequence"/>
</dbReference>
<sequence length="871" mass="97482">MDSIELRQRRGSLRPQHDTAFPRNSAPSRYPTSDPSTGHHRQHLQPVTYARVPNDDENFPEYPLLSSRMWNALSADRHDQESGRDRKVSVEDQLSSRSDEDYPRETHAIRPQPGEAGRATGRTLVRKHIARGGWARYLNGMIVHMPALLMTAVILAVGSVHFYWYSEQGPLINHKGGDYRLDADIISNVLQFVAKLHELFIIASLSSVTLAMFRRSLVTRGIHLGFLTGGYRVADLAYLKSAAFWRQGLDTSNVWGILLPGFLVLATLMSTIVGPASAILLVPSLGWYKIEASVAFSKIELPLLYKWDKNNIWMPHRDNAPDRCKEVQGLYQGFCPGGGFPEISNWLEDFPATGLANDLTFHSTSADLRRHIVFTEAKNMANTTIPGFTTLCTTPPQFLTDSIGLFQKYIDSGDVGVLSREPRYRLRTAKESHNESAAHDNSTLFQPFIQSKCNLYDKEQVAKSLSSDLHFPLDSLNCLNNSACQRVQKKGWVVQKDSMPGKDYDNTSVATPFFSASSSPIVLIRGQVPDTLDGQPRHFFYLCSLLASLVPSNFTLDPRVSDVLQSSSSTADAMQNIYRLNDPDIRVVSFTKEWFKALDPTWDEKGRSNVTALWRLVQNFASKEGKHQMSFVERHSNFTNFTSAETFLAKVFGAVLTEGLARSTLEQRATLLVLEKDGNRSVKYIDLSQRYGSRTGVHELTFYNSTHHRHDWGNRTTYDKQTVAEFMEKLETYLPIGVVAERYGYGSGQQRATLHWAQAVMGVYLAIVVIYASWVVIMSVLDAFGLESNHGQARVLSIVPWSDLQDLIILALRTPPPDDEDLADAGAGVSSSRIWKKTVWAGADGDSNAQLVLGKGQSVGRLQVDRSAQYY</sequence>
<feature type="compositionally biased region" description="Basic and acidic residues" evidence="1">
    <location>
        <begin position="97"/>
        <end position="108"/>
    </location>
</feature>
<keyword evidence="2" id="KW-0812">Transmembrane</keyword>
<keyword evidence="2" id="KW-0472">Membrane</keyword>
<accession>A0A8H6IT58</accession>
<protein>
    <submittedName>
        <fullName evidence="3">Uncharacterized protein</fullName>
    </submittedName>
</protein>
<dbReference type="AlphaFoldDB" id="A0A8H6IT58"/>
<feature type="transmembrane region" description="Helical" evidence="2">
    <location>
        <begin position="141"/>
        <end position="165"/>
    </location>
</feature>
<evidence type="ECO:0000256" key="1">
    <source>
        <dbReference type="SAM" id="MobiDB-lite"/>
    </source>
</evidence>
<feature type="transmembrane region" description="Helical" evidence="2">
    <location>
        <begin position="254"/>
        <end position="282"/>
    </location>
</feature>
<dbReference type="EMBL" id="WIGN01000383">
    <property type="protein sequence ID" value="KAF6795854.1"/>
    <property type="molecule type" value="Genomic_DNA"/>
</dbReference>
<gene>
    <name evidence="3" type="ORF">CSOJ01_13351</name>
</gene>
<evidence type="ECO:0000313" key="3">
    <source>
        <dbReference type="EMBL" id="KAF6795854.1"/>
    </source>
</evidence>
<proteinExistence type="predicted"/>
<reference evidence="3 4" key="1">
    <citation type="journal article" date="2020" name="Phytopathology">
        <title>Genome Sequence Resources of Colletotrichum truncatum, C. plurivorum, C. musicola, and C. sojae: Four Species Pathogenic to Soybean (Glycine max).</title>
        <authorList>
            <person name="Rogerio F."/>
            <person name="Boufleur T.R."/>
            <person name="Ciampi-Guillardi M."/>
            <person name="Sukno S.A."/>
            <person name="Thon M.R."/>
            <person name="Massola Junior N.S."/>
            <person name="Baroncelli R."/>
        </authorList>
    </citation>
    <scope>NUCLEOTIDE SEQUENCE [LARGE SCALE GENOMIC DNA]</scope>
    <source>
        <strain evidence="3 4">LFN0009</strain>
    </source>
</reference>
<feature type="region of interest" description="Disordered" evidence="1">
    <location>
        <begin position="76"/>
        <end position="117"/>
    </location>
</feature>
<comment type="caution">
    <text evidence="3">The sequence shown here is derived from an EMBL/GenBank/DDBJ whole genome shotgun (WGS) entry which is preliminary data.</text>
</comment>
<feature type="compositionally biased region" description="Basic and acidic residues" evidence="1">
    <location>
        <begin position="76"/>
        <end position="90"/>
    </location>
</feature>
<name>A0A8H6IT58_9PEZI</name>
<evidence type="ECO:0000313" key="4">
    <source>
        <dbReference type="Proteomes" id="UP000652219"/>
    </source>
</evidence>